<accession>A0ABP4G6W5</accession>
<proteinExistence type="predicted"/>
<dbReference type="EMBL" id="BAAALF010000002">
    <property type="protein sequence ID" value="GAA1215999.1"/>
    <property type="molecule type" value="Genomic_DNA"/>
</dbReference>
<evidence type="ECO:0000313" key="3">
    <source>
        <dbReference type="Proteomes" id="UP001500037"/>
    </source>
</evidence>
<name>A0ABP4G6W5_9ACTN</name>
<dbReference type="Proteomes" id="UP001500037">
    <property type="component" value="Unassembled WGS sequence"/>
</dbReference>
<feature type="domain" description="DUF4240" evidence="1">
    <location>
        <begin position="1"/>
        <end position="133"/>
    </location>
</feature>
<evidence type="ECO:0000259" key="1">
    <source>
        <dbReference type="Pfam" id="PF14024"/>
    </source>
</evidence>
<comment type="caution">
    <text evidence="2">The sequence shown here is derived from an EMBL/GenBank/DDBJ whole genome shotgun (WGS) entry which is preliminary data.</text>
</comment>
<sequence>METDEFWTIIETARAATEKPFEEALTDVLAELPLGRILDFDERFEAVHASVHRWDVWAASFLISGWCSDDGFIDFRAGLISLGREWFERVAGAPDSLADHPLVGGSGCGSGSVDELEEALLQEDATYAALWAYDRVTGVKDSYHDAQEARAASRPKCEDAEPDMGEKWDFEDDDEMRRRLPRLAALCLDEDDED</sequence>
<evidence type="ECO:0000313" key="2">
    <source>
        <dbReference type="EMBL" id="GAA1215999.1"/>
    </source>
</evidence>
<protein>
    <submittedName>
        <fullName evidence="2">DUF4240 domain-containing protein</fullName>
    </submittedName>
</protein>
<reference evidence="3" key="1">
    <citation type="journal article" date="2019" name="Int. J. Syst. Evol. Microbiol.">
        <title>The Global Catalogue of Microorganisms (GCM) 10K type strain sequencing project: providing services to taxonomists for standard genome sequencing and annotation.</title>
        <authorList>
            <consortium name="The Broad Institute Genomics Platform"/>
            <consortium name="The Broad Institute Genome Sequencing Center for Infectious Disease"/>
            <person name="Wu L."/>
            <person name="Ma J."/>
        </authorList>
    </citation>
    <scope>NUCLEOTIDE SEQUENCE [LARGE SCALE GENOMIC DNA]</scope>
    <source>
        <strain evidence="3">JCM 13004</strain>
    </source>
</reference>
<dbReference type="Pfam" id="PF14024">
    <property type="entry name" value="DUF4240"/>
    <property type="match status" value="1"/>
</dbReference>
<dbReference type="RefSeq" id="WP_344437884.1">
    <property type="nucleotide sequence ID" value="NZ_BAAALF010000002.1"/>
</dbReference>
<gene>
    <name evidence="2" type="ORF">GCM10009665_02250</name>
</gene>
<keyword evidence="3" id="KW-1185">Reference proteome</keyword>
<dbReference type="InterPro" id="IPR025334">
    <property type="entry name" value="DUF4240"/>
</dbReference>
<organism evidence="2 3">
    <name type="scientific">Kitasatospora nipponensis</name>
    <dbReference type="NCBI Taxonomy" id="258049"/>
    <lineage>
        <taxon>Bacteria</taxon>
        <taxon>Bacillati</taxon>
        <taxon>Actinomycetota</taxon>
        <taxon>Actinomycetes</taxon>
        <taxon>Kitasatosporales</taxon>
        <taxon>Streptomycetaceae</taxon>
        <taxon>Kitasatospora</taxon>
    </lineage>
</organism>